<name>A0A8F3EAJ1_9CAUD</name>
<feature type="region of interest" description="Disordered" evidence="1">
    <location>
        <begin position="80"/>
        <end position="113"/>
    </location>
</feature>
<dbReference type="KEGG" id="vg:80019024"/>
<dbReference type="InterPro" id="IPR010982">
    <property type="entry name" value="Lambda_DNA-bd_dom_sf"/>
</dbReference>
<dbReference type="RefSeq" id="YP_010754433.1">
    <property type="nucleotide sequence ID" value="NC_073460.1"/>
</dbReference>
<dbReference type="GeneID" id="80019024"/>
<evidence type="ECO:0000259" key="2">
    <source>
        <dbReference type="Pfam" id="PF13443"/>
    </source>
</evidence>
<evidence type="ECO:0000313" key="3">
    <source>
        <dbReference type="EMBL" id="QWY84618.1"/>
    </source>
</evidence>
<dbReference type="Pfam" id="PF13443">
    <property type="entry name" value="HTH_26"/>
    <property type="match status" value="1"/>
</dbReference>
<dbReference type="GO" id="GO:0003677">
    <property type="term" value="F:DNA binding"/>
    <property type="evidence" value="ECO:0007669"/>
    <property type="project" value="InterPro"/>
</dbReference>
<accession>A0A8F3EAJ1</accession>
<gene>
    <name evidence="3" type="primary">36</name>
    <name evidence="3" type="ORF">SEA_FOOTLOOSE_36</name>
</gene>
<proteinExistence type="predicted"/>
<evidence type="ECO:0000313" key="4">
    <source>
        <dbReference type="Proteomes" id="UP000693692"/>
    </source>
</evidence>
<keyword evidence="4" id="KW-1185">Reference proteome</keyword>
<dbReference type="SUPFAM" id="SSF47413">
    <property type="entry name" value="lambda repressor-like DNA-binding domains"/>
    <property type="match status" value="1"/>
</dbReference>
<reference evidence="3" key="1">
    <citation type="submission" date="2021-05" db="EMBL/GenBank/DDBJ databases">
        <authorList>
            <person name="Brink J."/>
            <person name="Busse A.L."/>
            <person name="Crowley H.J."/>
            <person name="Hall C.J."/>
            <person name="Hetherington P."/>
            <person name="Hovde T.M."/>
            <person name="Johnson J.A."/>
            <person name="Karch K.E."/>
            <person name="Krueger C.J."/>
            <person name="Lundberg T.J."/>
            <person name="Madla Sanchez I."/>
            <person name="Mathiesen C."/>
            <person name="Moore L.J."/>
            <person name="Nordberg R.J."/>
            <person name="Petersen I.M."/>
            <person name="Piton K.L."/>
            <person name="Rozycki S.T."/>
            <person name="Rutten E."/>
            <person name="Samuelson I.O."/>
            <person name="Sarkilahti S.K."/>
            <person name="Schubert K.A."/>
            <person name="Stamness T.F."/>
            <person name="Tinman A.J."/>
            <person name="Tutterrow P.B."/>
            <person name="Wanzek N.C."/>
            <person name="Wheeler C.D."/>
            <person name="Spring A.M."/>
            <person name="Klyczek K."/>
            <person name="Garlena R.A."/>
            <person name="Russell D.A."/>
            <person name="Pope W.H."/>
            <person name="Jacobs-Sera D."/>
            <person name="Hatfull G.F."/>
        </authorList>
    </citation>
    <scope>NUCLEOTIDE SEQUENCE</scope>
</reference>
<organism evidence="3 4">
    <name type="scientific">Microbacterium phage Footloose</name>
    <dbReference type="NCBI Taxonomy" id="2836048"/>
    <lineage>
        <taxon>Viruses</taxon>
        <taxon>Duplodnaviria</taxon>
        <taxon>Heunggongvirae</taxon>
        <taxon>Uroviricota</taxon>
        <taxon>Caudoviricetes</taxon>
        <taxon>Footloosevirus</taxon>
        <taxon>Footloosevirus footloose</taxon>
    </lineage>
</organism>
<dbReference type="InterPro" id="IPR001387">
    <property type="entry name" value="Cro/C1-type_HTH"/>
</dbReference>
<evidence type="ECO:0000256" key="1">
    <source>
        <dbReference type="SAM" id="MobiDB-lite"/>
    </source>
</evidence>
<sequence>MTGIADTDYQMSMADAVRAELTAAGCYTITGLSRVIGKSRPTASSRWHGHTGYTASELEDIASYLNVSPYDLNDAARMRVERKGREGTPEVTRITPPQDAWAQPSRSRSRRAS</sequence>
<dbReference type="Proteomes" id="UP000693692">
    <property type="component" value="Segment"/>
</dbReference>
<dbReference type="EMBL" id="MZ150789">
    <property type="protein sequence ID" value="QWY84618.1"/>
    <property type="molecule type" value="Genomic_DNA"/>
</dbReference>
<protein>
    <submittedName>
        <fullName evidence="3">Helix-turn-helix DNA binding domain protein</fullName>
    </submittedName>
</protein>
<feature type="domain" description="HTH cro/C1-type" evidence="2">
    <location>
        <begin position="26"/>
        <end position="74"/>
    </location>
</feature>